<dbReference type="GO" id="GO:0008033">
    <property type="term" value="P:tRNA processing"/>
    <property type="evidence" value="ECO:0007669"/>
    <property type="project" value="UniProtKB-KW"/>
</dbReference>
<accession>A0AAF0FDZ6</accession>
<dbReference type="SUPFAM" id="SSF54211">
    <property type="entry name" value="Ribosomal protein S5 domain 2-like"/>
    <property type="match status" value="1"/>
</dbReference>
<dbReference type="AlphaFoldDB" id="A0AAF0FDZ6"/>
<proteinExistence type="predicted"/>
<sequence length="189" mass="21540">MKQCAEALRRSVQVVRLPASAFQPPNPAAYVHRRAAAQFRSDLFQLRLYPLHIELKENLVRLPRVLGPPWLPWPPNPETHDGRHIRLYKAAQAMLANEPDRLRILRTTVFVSKKNVHKLAVVRNRCRTRLIAALRELVAQEAVNVADRYVYVFVAQARLYSAPISEIADTLRGALKHVSKVQSDVSIES</sequence>
<protein>
    <submittedName>
        <fullName evidence="6">Uncharacterized protein</fullName>
    </submittedName>
</protein>
<keyword evidence="2" id="KW-0540">Nuclease</keyword>
<evidence type="ECO:0000313" key="7">
    <source>
        <dbReference type="Proteomes" id="UP001214628"/>
    </source>
</evidence>
<dbReference type="InterPro" id="IPR020568">
    <property type="entry name" value="Ribosomal_Su5_D2-typ_SF"/>
</dbReference>
<gene>
    <name evidence="6" type="ORF">MPSI1_003124</name>
</gene>
<dbReference type="EMBL" id="CP118378">
    <property type="protein sequence ID" value="WFD44456.1"/>
    <property type="molecule type" value="Genomic_DNA"/>
</dbReference>
<organism evidence="6 7">
    <name type="scientific">Malassezia psittaci</name>
    <dbReference type="NCBI Taxonomy" id="1821823"/>
    <lineage>
        <taxon>Eukaryota</taxon>
        <taxon>Fungi</taxon>
        <taxon>Dikarya</taxon>
        <taxon>Basidiomycota</taxon>
        <taxon>Ustilaginomycotina</taxon>
        <taxon>Malasseziomycetes</taxon>
        <taxon>Malasseziales</taxon>
        <taxon>Malasseziaceae</taxon>
        <taxon>Malassezia</taxon>
    </lineage>
</organism>
<dbReference type="InterPro" id="IPR014721">
    <property type="entry name" value="Ribsml_uS5_D2-typ_fold_subgr"/>
</dbReference>
<evidence type="ECO:0000256" key="5">
    <source>
        <dbReference type="ARBA" id="ARBA00022884"/>
    </source>
</evidence>
<keyword evidence="5" id="KW-0694">RNA-binding</keyword>
<keyword evidence="4" id="KW-0378">Hydrolase</keyword>
<reference evidence="6" key="1">
    <citation type="submission" date="2023-02" db="EMBL/GenBank/DDBJ databases">
        <title>Mating type loci evolution in Malassezia.</title>
        <authorList>
            <person name="Coelho M.A."/>
        </authorList>
    </citation>
    <scope>NUCLEOTIDE SEQUENCE</scope>
    <source>
        <strain evidence="6">CBS 14136</strain>
    </source>
</reference>
<keyword evidence="1" id="KW-0819">tRNA processing</keyword>
<dbReference type="InterPro" id="IPR000100">
    <property type="entry name" value="RNase_P"/>
</dbReference>
<evidence type="ECO:0000256" key="1">
    <source>
        <dbReference type="ARBA" id="ARBA00022694"/>
    </source>
</evidence>
<evidence type="ECO:0000256" key="4">
    <source>
        <dbReference type="ARBA" id="ARBA00022801"/>
    </source>
</evidence>
<dbReference type="Gene3D" id="3.30.230.10">
    <property type="match status" value="1"/>
</dbReference>
<evidence type="ECO:0000313" key="6">
    <source>
        <dbReference type="EMBL" id="WFD44456.1"/>
    </source>
</evidence>
<dbReference type="Proteomes" id="UP001214628">
    <property type="component" value="Chromosome 4"/>
</dbReference>
<dbReference type="GO" id="GO:0000049">
    <property type="term" value="F:tRNA binding"/>
    <property type="evidence" value="ECO:0007669"/>
    <property type="project" value="InterPro"/>
</dbReference>
<dbReference type="Pfam" id="PF00825">
    <property type="entry name" value="Ribonuclease_P"/>
    <property type="match status" value="1"/>
</dbReference>
<keyword evidence="7" id="KW-1185">Reference proteome</keyword>
<evidence type="ECO:0000256" key="2">
    <source>
        <dbReference type="ARBA" id="ARBA00022722"/>
    </source>
</evidence>
<name>A0AAF0FDZ6_9BASI</name>
<evidence type="ECO:0000256" key="3">
    <source>
        <dbReference type="ARBA" id="ARBA00022759"/>
    </source>
</evidence>
<keyword evidence="3" id="KW-0255">Endonuclease</keyword>
<dbReference type="GO" id="GO:0004526">
    <property type="term" value="F:ribonuclease P activity"/>
    <property type="evidence" value="ECO:0007669"/>
    <property type="project" value="InterPro"/>
</dbReference>